<feature type="transmembrane region" description="Helical" evidence="1">
    <location>
        <begin position="12"/>
        <end position="29"/>
    </location>
</feature>
<reference evidence="4" key="1">
    <citation type="submission" date="2020-01" db="EMBL/GenBank/DDBJ databases">
        <title>Sphingomonas sp. strain CSW-10.</title>
        <authorList>
            <person name="Chen W.-M."/>
        </authorList>
    </citation>
    <scope>NUCLEOTIDE SEQUENCE [LARGE SCALE GENOMIC DNA]</scope>
    <source>
        <strain evidence="4">CCP-1</strain>
    </source>
</reference>
<feature type="transmembrane region" description="Helical" evidence="1">
    <location>
        <begin position="174"/>
        <end position="198"/>
    </location>
</feature>
<feature type="domain" description="Heparan-alpha-glucosaminide N-acetyltransferase catalytic" evidence="2">
    <location>
        <begin position="7"/>
        <end position="228"/>
    </location>
</feature>
<dbReference type="EMBL" id="JAAATW010000003">
    <property type="protein sequence ID" value="NBE08755.1"/>
    <property type="molecule type" value="Genomic_DNA"/>
</dbReference>
<feature type="transmembrane region" description="Helical" evidence="1">
    <location>
        <begin position="83"/>
        <end position="101"/>
    </location>
</feature>
<feature type="transmembrane region" description="Helical" evidence="1">
    <location>
        <begin position="130"/>
        <end position="148"/>
    </location>
</feature>
<accession>A0ABW9Y8B4</accession>
<protein>
    <submittedName>
        <fullName evidence="3">DUF1624 domain-containing protein</fullName>
    </submittedName>
</protein>
<dbReference type="RefSeq" id="WP_161767797.1">
    <property type="nucleotide sequence ID" value="NZ_JAAATW010000003.1"/>
</dbReference>
<keyword evidence="1" id="KW-0812">Transmembrane</keyword>
<feature type="transmembrane region" description="Helical" evidence="1">
    <location>
        <begin position="49"/>
        <end position="71"/>
    </location>
</feature>
<sequence length="242" mass="25547">MEETGTRLVVIDLARTIALIGMAVFHFTFDLEMFGHLPPGTSVTGGWAVFARLVAGSFLFLAGVSLVLAHGRAIRWPGVWRRLGKLVAAAVLVSGATYAAFPQAFVYFGILHSIALCSLLGLAVIRLPGVVLLALAVAVVLVDRSVALEGLNSRWLAWTGLAAAHPLSVDFVPVFPWLGALLAGMGVARLAAGAGLWARAAQVPAGPWLRRLAWPGRHSLAIYLVHQPVLIGAVWAGTQLLG</sequence>
<dbReference type="Proteomes" id="UP001517376">
    <property type="component" value="Unassembled WGS sequence"/>
</dbReference>
<feature type="transmembrane region" description="Helical" evidence="1">
    <location>
        <begin position="219"/>
        <end position="238"/>
    </location>
</feature>
<comment type="caution">
    <text evidence="3">The sequence shown here is derived from an EMBL/GenBank/DDBJ whole genome shotgun (WGS) entry which is preliminary data.</text>
</comment>
<evidence type="ECO:0000259" key="2">
    <source>
        <dbReference type="Pfam" id="PF07786"/>
    </source>
</evidence>
<name>A0ABW9Y8B4_9RHOB</name>
<keyword evidence="1" id="KW-1133">Transmembrane helix</keyword>
<keyword evidence="1" id="KW-0472">Membrane</keyword>
<evidence type="ECO:0000256" key="1">
    <source>
        <dbReference type="SAM" id="Phobius"/>
    </source>
</evidence>
<evidence type="ECO:0000313" key="4">
    <source>
        <dbReference type="Proteomes" id="UP001517376"/>
    </source>
</evidence>
<dbReference type="Pfam" id="PF07786">
    <property type="entry name" value="HGSNAT_cat"/>
    <property type="match status" value="1"/>
</dbReference>
<dbReference type="InterPro" id="IPR012429">
    <property type="entry name" value="HGSNAT_cat"/>
</dbReference>
<gene>
    <name evidence="3" type="ORF">GU920_14535</name>
</gene>
<organism evidence="3 4">
    <name type="scientific">Paragemmobacter ruber</name>
    <dbReference type="NCBI Taxonomy" id="1985673"/>
    <lineage>
        <taxon>Bacteria</taxon>
        <taxon>Pseudomonadati</taxon>
        <taxon>Pseudomonadota</taxon>
        <taxon>Alphaproteobacteria</taxon>
        <taxon>Rhodobacterales</taxon>
        <taxon>Paracoccaceae</taxon>
        <taxon>Paragemmobacter</taxon>
    </lineage>
</organism>
<proteinExistence type="predicted"/>
<evidence type="ECO:0000313" key="3">
    <source>
        <dbReference type="EMBL" id="NBE08755.1"/>
    </source>
</evidence>
<keyword evidence="4" id="KW-1185">Reference proteome</keyword>